<dbReference type="Proteomes" id="UP000619788">
    <property type="component" value="Unassembled WGS sequence"/>
</dbReference>
<feature type="transmembrane region" description="Helical" evidence="2">
    <location>
        <begin position="47"/>
        <end position="68"/>
    </location>
</feature>
<sequence length="136" mass="14052">MDDLEMLRDLGAELEHRPPASLARQRDRLPAAGSRGGTRSAGPRRRWVRWPVMGLAAAATVVAVTVTVPVPVPVLVMNAGESTAPDGGGSVEPTGALNILVVGTDSQAGAPASAKARTATPSCWRTCRRTASGSRS</sequence>
<evidence type="ECO:0000313" key="4">
    <source>
        <dbReference type="Proteomes" id="UP000619788"/>
    </source>
</evidence>
<feature type="region of interest" description="Disordered" evidence="1">
    <location>
        <begin position="13"/>
        <end position="44"/>
    </location>
</feature>
<proteinExistence type="predicted"/>
<evidence type="ECO:0000256" key="1">
    <source>
        <dbReference type="SAM" id="MobiDB-lite"/>
    </source>
</evidence>
<accession>A0A8J3SII1</accession>
<keyword evidence="2" id="KW-1133">Transmembrane helix</keyword>
<evidence type="ECO:0000313" key="3">
    <source>
        <dbReference type="EMBL" id="GIH94927.1"/>
    </source>
</evidence>
<protein>
    <submittedName>
        <fullName evidence="3">Uncharacterized protein</fullName>
    </submittedName>
</protein>
<feature type="compositionally biased region" description="Basic and acidic residues" evidence="1">
    <location>
        <begin position="13"/>
        <end position="29"/>
    </location>
</feature>
<organism evidence="3 4">
    <name type="scientific">Planobispora siamensis</name>
    <dbReference type="NCBI Taxonomy" id="936338"/>
    <lineage>
        <taxon>Bacteria</taxon>
        <taxon>Bacillati</taxon>
        <taxon>Actinomycetota</taxon>
        <taxon>Actinomycetes</taxon>
        <taxon>Streptosporangiales</taxon>
        <taxon>Streptosporangiaceae</taxon>
        <taxon>Planobispora</taxon>
    </lineage>
</organism>
<keyword evidence="2" id="KW-0812">Transmembrane</keyword>
<dbReference type="EMBL" id="BOOJ01000047">
    <property type="protein sequence ID" value="GIH94927.1"/>
    <property type="molecule type" value="Genomic_DNA"/>
</dbReference>
<name>A0A8J3SII1_9ACTN</name>
<dbReference type="AlphaFoldDB" id="A0A8J3SII1"/>
<keyword evidence="4" id="KW-1185">Reference proteome</keyword>
<gene>
    <name evidence="3" type="ORF">Psi01_55570</name>
</gene>
<reference evidence="3 4" key="1">
    <citation type="submission" date="2021-01" db="EMBL/GenBank/DDBJ databases">
        <title>Whole genome shotgun sequence of Planobispora siamensis NBRC 107568.</title>
        <authorList>
            <person name="Komaki H."/>
            <person name="Tamura T."/>
        </authorList>
    </citation>
    <scope>NUCLEOTIDE SEQUENCE [LARGE SCALE GENOMIC DNA]</scope>
    <source>
        <strain evidence="3 4">NBRC 107568</strain>
    </source>
</reference>
<keyword evidence="2" id="KW-0472">Membrane</keyword>
<evidence type="ECO:0000256" key="2">
    <source>
        <dbReference type="SAM" id="Phobius"/>
    </source>
</evidence>
<comment type="caution">
    <text evidence="3">The sequence shown here is derived from an EMBL/GenBank/DDBJ whole genome shotgun (WGS) entry which is preliminary data.</text>
</comment>
<feature type="compositionally biased region" description="Low complexity" evidence="1">
    <location>
        <begin position="30"/>
        <end position="41"/>
    </location>
</feature>